<dbReference type="PANTHER" id="PTHR12128:SF66">
    <property type="entry name" value="4-HYDROXY-2-OXOGLUTARATE ALDOLASE, MITOCHONDRIAL"/>
    <property type="match status" value="1"/>
</dbReference>
<keyword evidence="2 3" id="KW-0456">Lyase</keyword>
<organism evidence="6">
    <name type="scientific">Arthrobacter sp. K5</name>
    <dbReference type="NCBI Taxonomy" id="2839623"/>
    <lineage>
        <taxon>Bacteria</taxon>
        <taxon>Bacillati</taxon>
        <taxon>Actinomycetota</taxon>
        <taxon>Actinomycetes</taxon>
        <taxon>Micrococcales</taxon>
        <taxon>Micrococcaceae</taxon>
        <taxon>Arthrobacter</taxon>
    </lineage>
</organism>
<gene>
    <name evidence="6" type="ORF">ABRP34_13225</name>
</gene>
<sequence>MFTGLCAFPLTPLAGDDVDETALVRLVARCVDAGVDSIGVLGSTGIYTYLLRGERRNVVEAAVDAAQGTPVVAGVGAMRTRDVLGCVEDAQAAGASGLLLAPVSYQRLSDDEVYRLYCDVSSASDLPIAVYDNPATTGFTFSDELHGRIAELPGIASIKFPPPAPGLAAERIASLRAAVPEGVSLGVSGDWAAAEALLAGCDIWYSVIAGLFPKAARVIVDLAQTGQGGQASHGRLALEASAALEPVWSLFRTYGSLRVAATMAEVLGFAEAPCLPRPLQSLHGEGRSRVEEALRLSGLGA</sequence>
<reference evidence="6" key="1">
    <citation type="submission" date="2024-06" db="EMBL/GenBank/DDBJ databases">
        <title>Biodegradation of dimethachlon by Arthrobacter sp. K5: mechanistic insights and ecological implications.</title>
        <authorList>
            <person name="Hu S."/>
            <person name="Lu P."/>
        </authorList>
    </citation>
    <scope>NUCLEOTIDE SEQUENCE</scope>
    <source>
        <strain evidence="6">K5</strain>
    </source>
</reference>
<dbReference type="SUPFAM" id="SSF51569">
    <property type="entry name" value="Aldolase"/>
    <property type="match status" value="1"/>
</dbReference>
<dbReference type="EC" id="4.2.1.41" evidence="6"/>
<feature type="active site" description="Schiff-base intermediate with substrate" evidence="4">
    <location>
        <position position="159"/>
    </location>
</feature>
<evidence type="ECO:0000256" key="2">
    <source>
        <dbReference type="ARBA" id="ARBA00023239"/>
    </source>
</evidence>
<comment type="similarity">
    <text evidence="1 3">Belongs to the DapA family.</text>
</comment>
<dbReference type="GO" id="GO:0008747">
    <property type="term" value="F:N-acetylneuraminate lyase activity"/>
    <property type="evidence" value="ECO:0007669"/>
    <property type="project" value="UniProtKB-EC"/>
</dbReference>
<dbReference type="PRINTS" id="PR00146">
    <property type="entry name" value="DHPICSNTHASE"/>
</dbReference>
<accession>A0AAU8EJR1</accession>
<proteinExistence type="inferred from homology"/>
<feature type="binding site" evidence="5">
    <location>
        <position position="44"/>
    </location>
    <ligand>
        <name>pyruvate</name>
        <dbReference type="ChEBI" id="CHEBI:15361"/>
    </ligand>
</feature>
<evidence type="ECO:0000313" key="6">
    <source>
        <dbReference type="EMBL" id="XCH09814.1"/>
    </source>
</evidence>
<dbReference type="EMBL" id="CP159279">
    <property type="protein sequence ID" value="XCH09814.1"/>
    <property type="molecule type" value="Genomic_DNA"/>
</dbReference>
<dbReference type="PANTHER" id="PTHR12128">
    <property type="entry name" value="DIHYDRODIPICOLINATE SYNTHASE"/>
    <property type="match status" value="1"/>
</dbReference>
<dbReference type="Gene3D" id="3.20.20.70">
    <property type="entry name" value="Aldolase class I"/>
    <property type="match status" value="1"/>
</dbReference>
<dbReference type="PIRSF" id="PIRSF001365">
    <property type="entry name" value="DHDPS"/>
    <property type="match status" value="1"/>
</dbReference>
<dbReference type="GO" id="GO:0047448">
    <property type="term" value="F:5-dehydro-4-deoxyglucarate dehydratase activity"/>
    <property type="evidence" value="ECO:0007669"/>
    <property type="project" value="UniProtKB-EC"/>
</dbReference>
<dbReference type="AlphaFoldDB" id="A0AAU8EJR1"/>
<evidence type="ECO:0000256" key="4">
    <source>
        <dbReference type="PIRSR" id="PIRSR001365-1"/>
    </source>
</evidence>
<evidence type="ECO:0000256" key="3">
    <source>
        <dbReference type="PIRNR" id="PIRNR001365"/>
    </source>
</evidence>
<dbReference type="EC" id="4.1.3.3" evidence="6"/>
<dbReference type="InterPro" id="IPR002220">
    <property type="entry name" value="DapA-like"/>
</dbReference>
<evidence type="ECO:0000256" key="5">
    <source>
        <dbReference type="PIRSR" id="PIRSR001365-2"/>
    </source>
</evidence>
<dbReference type="RefSeq" id="WP_353710530.1">
    <property type="nucleotide sequence ID" value="NZ_CP159279.1"/>
</dbReference>
<dbReference type="SMART" id="SM01130">
    <property type="entry name" value="DHDPS"/>
    <property type="match status" value="1"/>
</dbReference>
<dbReference type="CDD" id="cd00408">
    <property type="entry name" value="DHDPS-like"/>
    <property type="match status" value="1"/>
</dbReference>
<name>A0AAU8EJR1_9MICC</name>
<dbReference type="EC" id="4.3.3.7" evidence="6"/>
<feature type="active site" description="Proton donor/acceptor" evidence="4">
    <location>
        <position position="131"/>
    </location>
</feature>
<protein>
    <submittedName>
        <fullName evidence="6">Dihydrodipicolinate synthase family protein</fullName>
        <ecNumber evidence="6">4.1.3.3</ecNumber>
        <ecNumber evidence="6">4.2.1.41</ecNumber>
        <ecNumber evidence="6">4.3.3.7</ecNumber>
    </submittedName>
</protein>
<dbReference type="Pfam" id="PF00701">
    <property type="entry name" value="DHDPS"/>
    <property type="match status" value="1"/>
</dbReference>
<evidence type="ECO:0000256" key="1">
    <source>
        <dbReference type="ARBA" id="ARBA00007592"/>
    </source>
</evidence>
<dbReference type="InterPro" id="IPR013785">
    <property type="entry name" value="Aldolase_TIM"/>
</dbReference>
<dbReference type="GO" id="GO:0008840">
    <property type="term" value="F:4-hydroxy-tetrahydrodipicolinate synthase activity"/>
    <property type="evidence" value="ECO:0007669"/>
    <property type="project" value="UniProtKB-EC"/>
</dbReference>